<evidence type="ECO:0000313" key="5">
    <source>
        <dbReference type="Proteomes" id="UP001634007"/>
    </source>
</evidence>
<reference evidence="4 5" key="1">
    <citation type="submission" date="2024-11" db="EMBL/GenBank/DDBJ databases">
        <title>Chromosome-level genome assembly of Eucalyptus globulus Labill. provides insights into its genome evolution.</title>
        <authorList>
            <person name="Li X."/>
        </authorList>
    </citation>
    <scope>NUCLEOTIDE SEQUENCE [LARGE SCALE GENOMIC DNA]</scope>
    <source>
        <strain evidence="4">CL2024</strain>
        <tissue evidence="4">Fresh tender leaves</tissue>
    </source>
</reference>
<dbReference type="PROSITE" id="PS00285">
    <property type="entry name" value="POTATO_INHIBITOR"/>
    <property type="match status" value="1"/>
</dbReference>
<accession>A0ABD3JQI9</accession>
<dbReference type="GO" id="GO:0004867">
    <property type="term" value="F:serine-type endopeptidase inhibitor activity"/>
    <property type="evidence" value="ECO:0007669"/>
    <property type="project" value="UniProtKB-KW"/>
</dbReference>
<protein>
    <recommendedName>
        <fullName evidence="6">Proteinase inhibitor</fullName>
    </recommendedName>
</protein>
<dbReference type="EMBL" id="JBJKBG010000008">
    <property type="protein sequence ID" value="KAL3728499.1"/>
    <property type="molecule type" value="Genomic_DNA"/>
</dbReference>
<proteinExistence type="inferred from homology"/>
<sequence>MSGTTRQPYPPCIVGGGGGNCTGGRCQWPELVGQNAQKAKEVIEKENTYVTVVLLKEGKEAGEGDYCINRVYVYVDEQGNVFEPPVVG</sequence>
<name>A0ABD3JQI9_EUCGL</name>
<evidence type="ECO:0000256" key="2">
    <source>
        <dbReference type="ARBA" id="ARBA00022690"/>
    </source>
</evidence>
<dbReference type="AlphaFoldDB" id="A0ABD3JQI9"/>
<keyword evidence="3" id="KW-0722">Serine protease inhibitor</keyword>
<organism evidence="4 5">
    <name type="scientific">Eucalyptus globulus</name>
    <name type="common">Tasmanian blue gum</name>
    <dbReference type="NCBI Taxonomy" id="34317"/>
    <lineage>
        <taxon>Eukaryota</taxon>
        <taxon>Viridiplantae</taxon>
        <taxon>Streptophyta</taxon>
        <taxon>Embryophyta</taxon>
        <taxon>Tracheophyta</taxon>
        <taxon>Spermatophyta</taxon>
        <taxon>Magnoliopsida</taxon>
        <taxon>eudicotyledons</taxon>
        <taxon>Gunneridae</taxon>
        <taxon>Pentapetalae</taxon>
        <taxon>rosids</taxon>
        <taxon>malvids</taxon>
        <taxon>Myrtales</taxon>
        <taxon>Myrtaceae</taxon>
        <taxon>Myrtoideae</taxon>
        <taxon>Eucalypteae</taxon>
        <taxon>Eucalyptus</taxon>
    </lineage>
</organism>
<keyword evidence="5" id="KW-1185">Reference proteome</keyword>
<comment type="similarity">
    <text evidence="1">Belongs to the protease inhibitor I13 (potato type I serine protease inhibitor) family.</text>
</comment>
<dbReference type="InterPro" id="IPR000864">
    <property type="entry name" value="Prot_inh_pot1"/>
</dbReference>
<evidence type="ECO:0000256" key="1">
    <source>
        <dbReference type="ARBA" id="ARBA00008210"/>
    </source>
</evidence>
<dbReference type="Pfam" id="PF00280">
    <property type="entry name" value="potato_inhibit"/>
    <property type="match status" value="1"/>
</dbReference>
<dbReference type="InterPro" id="IPR036354">
    <property type="entry name" value="Prot_inh_pot1_sf"/>
</dbReference>
<dbReference type="Proteomes" id="UP001634007">
    <property type="component" value="Unassembled WGS sequence"/>
</dbReference>
<evidence type="ECO:0000256" key="3">
    <source>
        <dbReference type="ARBA" id="ARBA00022900"/>
    </source>
</evidence>
<dbReference type="PANTHER" id="PTHR33091">
    <property type="entry name" value="PROTEIN, PUTATIVE, EXPRESSED-RELATED"/>
    <property type="match status" value="1"/>
</dbReference>
<dbReference type="PANTHER" id="PTHR33091:SF94">
    <property type="entry name" value="PROTEASE INHIBITOR PROTEIN"/>
    <property type="match status" value="1"/>
</dbReference>
<comment type="caution">
    <text evidence="4">The sequence shown here is derived from an EMBL/GenBank/DDBJ whole genome shotgun (WGS) entry which is preliminary data.</text>
</comment>
<evidence type="ECO:0000313" key="4">
    <source>
        <dbReference type="EMBL" id="KAL3728499.1"/>
    </source>
</evidence>
<gene>
    <name evidence="4" type="ORF">ACJRO7_033135</name>
</gene>
<keyword evidence="2" id="KW-0646">Protease inhibitor</keyword>
<evidence type="ECO:0008006" key="6">
    <source>
        <dbReference type="Google" id="ProtNLM"/>
    </source>
</evidence>
<dbReference type="Gene3D" id="3.30.10.10">
    <property type="entry name" value="Trypsin Inhibitor V, subunit A"/>
    <property type="match status" value="1"/>
</dbReference>
<dbReference type="SUPFAM" id="SSF54654">
    <property type="entry name" value="CI-2 family of serine protease inhibitors"/>
    <property type="match status" value="1"/>
</dbReference>